<dbReference type="Proteomes" id="UP001596138">
    <property type="component" value="Unassembled WGS sequence"/>
</dbReference>
<dbReference type="Gene3D" id="2.102.10.10">
    <property type="entry name" value="Rieske [2Fe-2S] iron-sulphur domain"/>
    <property type="match status" value="1"/>
</dbReference>
<protein>
    <submittedName>
        <fullName evidence="7">Rieske 2Fe-2S domain-containing protein</fullName>
    </submittedName>
</protein>
<evidence type="ECO:0000256" key="5">
    <source>
        <dbReference type="ARBA" id="ARBA00023014"/>
    </source>
</evidence>
<keyword evidence="1" id="KW-0001">2Fe-2S</keyword>
<keyword evidence="3" id="KW-0560">Oxidoreductase</keyword>
<keyword evidence="8" id="KW-1185">Reference proteome</keyword>
<organism evidence="7 8">
    <name type="scientific">Longivirga aurantiaca</name>
    <dbReference type="NCBI Taxonomy" id="1837743"/>
    <lineage>
        <taxon>Bacteria</taxon>
        <taxon>Bacillati</taxon>
        <taxon>Actinomycetota</taxon>
        <taxon>Actinomycetes</taxon>
        <taxon>Sporichthyales</taxon>
        <taxon>Sporichthyaceae</taxon>
        <taxon>Longivirga</taxon>
    </lineage>
</organism>
<keyword evidence="4" id="KW-0408">Iron</keyword>
<evidence type="ECO:0000256" key="1">
    <source>
        <dbReference type="ARBA" id="ARBA00022714"/>
    </source>
</evidence>
<dbReference type="PROSITE" id="PS51296">
    <property type="entry name" value="RIESKE"/>
    <property type="match status" value="1"/>
</dbReference>
<dbReference type="InterPro" id="IPR017941">
    <property type="entry name" value="Rieske_2Fe-2S"/>
</dbReference>
<reference evidence="8" key="1">
    <citation type="journal article" date="2019" name="Int. J. Syst. Evol. Microbiol.">
        <title>The Global Catalogue of Microorganisms (GCM) 10K type strain sequencing project: providing services to taxonomists for standard genome sequencing and annotation.</title>
        <authorList>
            <consortium name="The Broad Institute Genomics Platform"/>
            <consortium name="The Broad Institute Genome Sequencing Center for Infectious Disease"/>
            <person name="Wu L."/>
            <person name="Ma J."/>
        </authorList>
    </citation>
    <scope>NUCLEOTIDE SEQUENCE [LARGE SCALE GENOMIC DNA]</scope>
    <source>
        <strain evidence="8">CGMCC 4.7317</strain>
    </source>
</reference>
<dbReference type="Gene3D" id="3.90.380.10">
    <property type="entry name" value="Naphthalene 1,2-dioxygenase Alpha Subunit, Chain A, domain 1"/>
    <property type="match status" value="1"/>
</dbReference>
<keyword evidence="5" id="KW-0411">Iron-sulfur</keyword>
<comment type="caution">
    <text evidence="7">The sequence shown here is derived from an EMBL/GenBank/DDBJ whole genome shotgun (WGS) entry which is preliminary data.</text>
</comment>
<dbReference type="Pfam" id="PF00355">
    <property type="entry name" value="Rieske"/>
    <property type="match status" value="1"/>
</dbReference>
<proteinExistence type="predicted"/>
<dbReference type="InterPro" id="IPR044043">
    <property type="entry name" value="VanA_C_cat"/>
</dbReference>
<dbReference type="SUPFAM" id="SSF50022">
    <property type="entry name" value="ISP domain"/>
    <property type="match status" value="1"/>
</dbReference>
<dbReference type="RefSeq" id="WP_386763963.1">
    <property type="nucleotide sequence ID" value="NZ_JBHSTI010000003.1"/>
</dbReference>
<evidence type="ECO:0000256" key="3">
    <source>
        <dbReference type="ARBA" id="ARBA00023002"/>
    </source>
</evidence>
<keyword evidence="2" id="KW-0479">Metal-binding</keyword>
<evidence type="ECO:0000313" key="8">
    <source>
        <dbReference type="Proteomes" id="UP001596138"/>
    </source>
</evidence>
<gene>
    <name evidence="7" type="ORF">ACFQGU_03420</name>
</gene>
<accession>A0ABW1SXZ8</accession>
<dbReference type="Pfam" id="PF19112">
    <property type="entry name" value="VanA_C"/>
    <property type="match status" value="1"/>
</dbReference>
<name>A0ABW1SXZ8_9ACTN</name>
<dbReference type="PANTHER" id="PTHR21266">
    <property type="entry name" value="IRON-SULFUR DOMAIN CONTAINING PROTEIN"/>
    <property type="match status" value="1"/>
</dbReference>
<evidence type="ECO:0000256" key="4">
    <source>
        <dbReference type="ARBA" id="ARBA00023004"/>
    </source>
</evidence>
<dbReference type="EMBL" id="JBHSTI010000003">
    <property type="protein sequence ID" value="MFC6236914.1"/>
    <property type="molecule type" value="Genomic_DNA"/>
</dbReference>
<sequence>MSSPRRAFSAAFPSDCWYALARSGDVDQEPLGLRALGLPVVLFRAADGSAVALEDRCAHRAYPLSAGVVVDGGLRCGLCGFVYDADGQCVSVPTQPRVPFGAKVASYPVQERDGLVWVWLGEPGRARLARVPELPWLDDEAWAGVGGSSVVAAGYLLLHENFADVTQVPFVAPEIAPSVIAVAPPLDVVVTETTVTLRREFAPAPLPAWQADLLGAGDAAFETLQEGYFLSPAAWVDRWDVTGADGTTARLRFTHLVTPLDEGLSQLHWQVDRDFAVGDDGADDLMLEMFGDYYDRVLVAMETAQEVLDVDGPGPEVNVAADVAALKVREIVLAMLATESPAVITTRRARL</sequence>
<dbReference type="InterPro" id="IPR050584">
    <property type="entry name" value="Cholesterol_7-desaturase"/>
</dbReference>
<dbReference type="InterPro" id="IPR036922">
    <property type="entry name" value="Rieske_2Fe-2S_sf"/>
</dbReference>
<feature type="domain" description="Rieske" evidence="6">
    <location>
        <begin position="17"/>
        <end position="118"/>
    </location>
</feature>
<evidence type="ECO:0000259" key="6">
    <source>
        <dbReference type="PROSITE" id="PS51296"/>
    </source>
</evidence>
<dbReference type="PANTHER" id="PTHR21266:SF60">
    <property type="entry name" value="3-KETOSTEROID-9-ALPHA-MONOOXYGENASE, OXYGENASE COMPONENT"/>
    <property type="match status" value="1"/>
</dbReference>
<dbReference type="SUPFAM" id="SSF55961">
    <property type="entry name" value="Bet v1-like"/>
    <property type="match status" value="1"/>
</dbReference>
<evidence type="ECO:0000256" key="2">
    <source>
        <dbReference type="ARBA" id="ARBA00022723"/>
    </source>
</evidence>
<evidence type="ECO:0000313" key="7">
    <source>
        <dbReference type="EMBL" id="MFC6236914.1"/>
    </source>
</evidence>